<dbReference type="Gene3D" id="3.40.50.720">
    <property type="entry name" value="NAD(P)-binding Rossmann-like Domain"/>
    <property type="match status" value="1"/>
</dbReference>
<dbReference type="SUPFAM" id="SSF51735">
    <property type="entry name" value="NAD(P)-binding Rossmann-fold domains"/>
    <property type="match status" value="1"/>
</dbReference>
<accession>A0AAF0CW50</accession>
<dbReference type="InterPro" id="IPR001509">
    <property type="entry name" value="Epimerase_deHydtase"/>
</dbReference>
<feature type="domain" description="NAD-dependent epimerase/dehydratase" evidence="1">
    <location>
        <begin position="4"/>
        <end position="198"/>
    </location>
</feature>
<proteinExistence type="predicted"/>
<keyword evidence="3" id="KW-1185">Reference proteome</keyword>
<dbReference type="InterPro" id="IPR036291">
    <property type="entry name" value="NAD(P)-bd_dom_sf"/>
</dbReference>
<organism evidence="2 3">
    <name type="scientific">Vagococcus intermedius</name>
    <dbReference type="NCBI Taxonomy" id="2991418"/>
    <lineage>
        <taxon>Bacteria</taxon>
        <taxon>Bacillati</taxon>
        <taxon>Bacillota</taxon>
        <taxon>Bacilli</taxon>
        <taxon>Lactobacillales</taxon>
        <taxon>Enterococcaceae</taxon>
        <taxon>Vagococcus</taxon>
    </lineage>
</organism>
<dbReference type="Pfam" id="PF01370">
    <property type="entry name" value="Epimerase"/>
    <property type="match status" value="1"/>
</dbReference>
<dbReference type="KEGG" id="vie:OL234_02450"/>
<sequence length="291" mass="33469">MKKILITGENSYIGMALVKWLEDYPKKFDVTSISVKGSEWQKKDFSKYDTIIHVAGLAHKKETEDNKFLYDEVNHQLVRHVSDKAESEGVKHFVFLSSMSVYGDVRGKVDETTPLSPNTYYGKSKLKAENYLQNICSDTMKIAIIRPPMVYGSGCKGNYVSLAKLARKTPIFPNITNQRSMIFIDNLCLYIEMIIENVLEGVFYPQNLELVNTSDLVKLIASNNKHQIYFTKLSNPLLRFLLNRQTVISKVFGSLYYDPKMSLLKVEELDTELVKRMKFFTETVLLTEEKI</sequence>
<dbReference type="AlphaFoldDB" id="A0AAF0CW50"/>
<dbReference type="Proteomes" id="UP001179647">
    <property type="component" value="Chromosome"/>
</dbReference>
<gene>
    <name evidence="2" type="ORF">OL234_02450</name>
</gene>
<dbReference type="InterPro" id="IPR050177">
    <property type="entry name" value="Lipid_A_modif_metabolic_enz"/>
</dbReference>
<evidence type="ECO:0000259" key="1">
    <source>
        <dbReference type="Pfam" id="PF01370"/>
    </source>
</evidence>
<dbReference type="PANTHER" id="PTHR43245:SF58">
    <property type="entry name" value="BLL5923 PROTEIN"/>
    <property type="match status" value="1"/>
</dbReference>
<dbReference type="PANTHER" id="PTHR43245">
    <property type="entry name" value="BIFUNCTIONAL POLYMYXIN RESISTANCE PROTEIN ARNA"/>
    <property type="match status" value="1"/>
</dbReference>
<protein>
    <submittedName>
        <fullName evidence="2">NAD-dependent epimerase/dehydratase family protein</fullName>
    </submittedName>
</protein>
<dbReference type="EMBL" id="CP110232">
    <property type="protein sequence ID" value="WEG73792.1"/>
    <property type="molecule type" value="Genomic_DNA"/>
</dbReference>
<dbReference type="RefSeq" id="WP_275469592.1">
    <property type="nucleotide sequence ID" value="NZ_CP110232.1"/>
</dbReference>
<evidence type="ECO:0000313" key="2">
    <source>
        <dbReference type="EMBL" id="WEG73792.1"/>
    </source>
</evidence>
<evidence type="ECO:0000313" key="3">
    <source>
        <dbReference type="Proteomes" id="UP001179647"/>
    </source>
</evidence>
<name>A0AAF0CW50_9ENTE</name>
<reference evidence="2" key="1">
    <citation type="submission" date="2022-10" db="EMBL/GenBank/DDBJ databases">
        <title>Vagococcus sp. isolated from poultry meat.</title>
        <authorList>
            <person name="Johansson P."/>
            <person name="Bjorkroth J."/>
        </authorList>
    </citation>
    <scope>NUCLEOTIDE SEQUENCE</scope>
    <source>
        <strain evidence="2">STAA11</strain>
    </source>
</reference>